<dbReference type="EMBL" id="JBDKXB010000006">
    <property type="protein sequence ID" value="MEY6432080.1"/>
    <property type="molecule type" value="Genomic_DNA"/>
</dbReference>
<name>A0ABV4BC49_9GAMM</name>
<dbReference type="EC" id="3.4.23.-" evidence="2"/>
<proteinExistence type="predicted"/>
<evidence type="ECO:0000256" key="1">
    <source>
        <dbReference type="SAM" id="MobiDB-lite"/>
    </source>
</evidence>
<evidence type="ECO:0000313" key="2">
    <source>
        <dbReference type="EMBL" id="MEY6432080.1"/>
    </source>
</evidence>
<reference evidence="2 3" key="1">
    <citation type="submission" date="2024-05" db="EMBL/GenBank/DDBJ databases">
        <title>Genome Sequence and Characterization of the New Strain Purple Sulfur Bacterium of Genus Thioalkalicoccus.</title>
        <authorList>
            <person name="Bryantseva I.A."/>
            <person name="Kyndt J.A."/>
            <person name="Imhoff J.F."/>
        </authorList>
    </citation>
    <scope>NUCLEOTIDE SEQUENCE [LARGE SCALE GENOMIC DNA]</scope>
    <source>
        <strain evidence="2 3">Um2</strain>
    </source>
</reference>
<keyword evidence="3" id="KW-1185">Reference proteome</keyword>
<organism evidence="2 3">
    <name type="scientific">Thioalkalicoccus limnaeus</name>
    <dbReference type="NCBI Taxonomy" id="120681"/>
    <lineage>
        <taxon>Bacteria</taxon>
        <taxon>Pseudomonadati</taxon>
        <taxon>Pseudomonadota</taxon>
        <taxon>Gammaproteobacteria</taxon>
        <taxon>Chromatiales</taxon>
        <taxon>Chromatiaceae</taxon>
        <taxon>Thioalkalicoccus</taxon>
    </lineage>
</organism>
<feature type="compositionally biased region" description="Low complexity" evidence="1">
    <location>
        <begin position="109"/>
        <end position="120"/>
    </location>
</feature>
<gene>
    <name evidence="2" type="ORF">ABC977_06605</name>
</gene>
<protein>
    <submittedName>
        <fullName evidence="2">Retropepsin-like aspartic protease</fullName>
        <ecNumber evidence="2">3.4.23.-</ecNumber>
    </submittedName>
</protein>
<dbReference type="Pfam" id="PF13650">
    <property type="entry name" value="Asp_protease_2"/>
    <property type="match status" value="1"/>
</dbReference>
<evidence type="ECO:0000313" key="3">
    <source>
        <dbReference type="Proteomes" id="UP001564408"/>
    </source>
</evidence>
<accession>A0ABV4BC49</accession>
<dbReference type="CDD" id="cd05483">
    <property type="entry name" value="retropepsin_like_bacteria"/>
    <property type="match status" value="1"/>
</dbReference>
<dbReference type="Gene3D" id="2.40.70.10">
    <property type="entry name" value="Acid Proteases"/>
    <property type="match status" value="1"/>
</dbReference>
<dbReference type="InterPro" id="IPR034122">
    <property type="entry name" value="Retropepsin-like_bacterial"/>
</dbReference>
<feature type="region of interest" description="Disordered" evidence="1">
    <location>
        <begin position="97"/>
        <end position="120"/>
    </location>
</feature>
<dbReference type="RefSeq" id="WP_369666471.1">
    <property type="nucleotide sequence ID" value="NZ_JBDKXB010000006.1"/>
</dbReference>
<dbReference type="Proteomes" id="UP001564408">
    <property type="component" value="Unassembled WGS sequence"/>
</dbReference>
<feature type="compositionally biased region" description="Pro residues" evidence="1">
    <location>
        <begin position="99"/>
        <end position="108"/>
    </location>
</feature>
<sequence length="252" mass="26725">MSSAGRGAILGLCALVGFGLLDARAANRVPVIDEVERLASQYGFSVTGLSHTAGAWGRVEDANLQRRLRTLLEEYDYVMVAGPGGAVTRLIILGAKSPWTPPEPPPGAGRPSTGDAAQGGDIGDIVLATTRHGAQHAVVVALEGTGGQRVQQAMVIDTGAELVVLPTSLLPRLGLDPAQLEDREVQTANGRTLARLGQLSGIWLDQKRVADVDVAFIDDERLGGHALLGMNVLGRYRLTIDDERSELRLLTR</sequence>
<dbReference type="SUPFAM" id="SSF50630">
    <property type="entry name" value="Acid proteases"/>
    <property type="match status" value="1"/>
</dbReference>
<dbReference type="GO" id="GO:0016787">
    <property type="term" value="F:hydrolase activity"/>
    <property type="evidence" value="ECO:0007669"/>
    <property type="project" value="UniProtKB-KW"/>
</dbReference>
<dbReference type="InterPro" id="IPR021109">
    <property type="entry name" value="Peptidase_aspartic_dom_sf"/>
</dbReference>
<keyword evidence="2" id="KW-0378">Hydrolase</keyword>
<comment type="caution">
    <text evidence="2">The sequence shown here is derived from an EMBL/GenBank/DDBJ whole genome shotgun (WGS) entry which is preliminary data.</text>
</comment>